<dbReference type="Proteomes" id="UP000006852">
    <property type="component" value="Chromosome"/>
</dbReference>
<organism evidence="2 3">
    <name type="scientific">Treponema succinifaciens (strain ATCC 33096 / DSM 2489 / 6091)</name>
    <dbReference type="NCBI Taxonomy" id="869209"/>
    <lineage>
        <taxon>Bacteria</taxon>
        <taxon>Pseudomonadati</taxon>
        <taxon>Spirochaetota</taxon>
        <taxon>Spirochaetia</taxon>
        <taxon>Spirochaetales</taxon>
        <taxon>Treponemataceae</taxon>
        <taxon>Treponema</taxon>
    </lineage>
</organism>
<dbReference type="InterPro" id="IPR000595">
    <property type="entry name" value="cNMP-bd_dom"/>
</dbReference>
<dbReference type="CDD" id="cd00038">
    <property type="entry name" value="CAP_ED"/>
    <property type="match status" value="2"/>
</dbReference>
<evidence type="ECO:0000313" key="3">
    <source>
        <dbReference type="Proteomes" id="UP000006852"/>
    </source>
</evidence>
<dbReference type="STRING" id="869209.Tresu_0187"/>
<reference evidence="2 3" key="1">
    <citation type="journal article" date="2011" name="Stand. Genomic Sci.">
        <title>Complete genome sequence of Treponema succinifaciens type strain (6091).</title>
        <authorList>
            <person name="Han C."/>
            <person name="Gronow S."/>
            <person name="Teshima H."/>
            <person name="Lapidus A."/>
            <person name="Nolan M."/>
            <person name="Lucas S."/>
            <person name="Hammon N."/>
            <person name="Deshpande S."/>
            <person name="Cheng J.F."/>
            <person name="Zeytun A."/>
            <person name="Tapia R."/>
            <person name="Goodwin L."/>
            <person name="Pitluck S."/>
            <person name="Liolios K."/>
            <person name="Pagani I."/>
            <person name="Ivanova N."/>
            <person name="Mavromatis K."/>
            <person name="Mikhailova N."/>
            <person name="Huntemann M."/>
            <person name="Pati A."/>
            <person name="Chen A."/>
            <person name="Palaniappan K."/>
            <person name="Land M."/>
            <person name="Hauser L."/>
            <person name="Brambilla E.M."/>
            <person name="Rohde M."/>
            <person name="Goker M."/>
            <person name="Woyke T."/>
            <person name="Bristow J."/>
            <person name="Eisen J.A."/>
            <person name="Markowitz V."/>
            <person name="Hugenholtz P."/>
            <person name="Kyrpides N.C."/>
            <person name="Klenk H.P."/>
            <person name="Detter J.C."/>
        </authorList>
    </citation>
    <scope>NUCLEOTIDE SEQUENCE [LARGE SCALE GENOMIC DNA]</scope>
    <source>
        <strain evidence="3">ATCC 33096 / DSM 2489 / 6091</strain>
    </source>
</reference>
<dbReference type="PANTHER" id="PTHR24567:SF74">
    <property type="entry name" value="HTH-TYPE TRANSCRIPTIONAL REGULATOR ARCR"/>
    <property type="match status" value="1"/>
</dbReference>
<dbReference type="RefSeq" id="WP_013700462.1">
    <property type="nucleotide sequence ID" value="NC_015385.1"/>
</dbReference>
<name>F2NWV2_TRES6</name>
<sequence>MSKVVQFSKGSIIFFEGDKDENIYILQSGAVALRSMDLETGEQISEQLHIGEFFGVKSALAKMPSLVTASVLVDSIVVQLSVYEFEKMFGSKAFITEKMLRVFSKSLRDIHKKTEQYLGGNSISISPEHGMFMVANAFYNDGQFKSCCDVLTRILKLNPNPANKVEIAKLFTNANTRKGRENANNISSEDISAKSGSLSVNQFSLPAFDRFTKKYKRGDVIISEFEPGETFYLIKYGEVQIEKCIKSQNKSLDILGSGAFFGEMAILDNSQRSASCVARTDVACLEFNKENFKALVLGNPQIVMNLLKLFCKRIYDQNRQFKIILIKDIYTRICDVFLMYDELAGGTSRRKDDDGNFKRKFFITANDIASWASIPLDQAKDCLVRLMDRGKIQIFEDYMIVSNIHDLRRIVDSYYMKLGSTTKQPT</sequence>
<dbReference type="Gene3D" id="2.60.120.10">
    <property type="entry name" value="Jelly Rolls"/>
    <property type="match status" value="2"/>
</dbReference>
<dbReference type="SUPFAM" id="SSF51206">
    <property type="entry name" value="cAMP-binding domain-like"/>
    <property type="match status" value="2"/>
</dbReference>
<dbReference type="GeneID" id="302997426"/>
<gene>
    <name evidence="2" type="ordered locus">Tresu_0187</name>
</gene>
<dbReference type="GO" id="GO:0005829">
    <property type="term" value="C:cytosol"/>
    <property type="evidence" value="ECO:0007669"/>
    <property type="project" value="TreeGrafter"/>
</dbReference>
<evidence type="ECO:0000259" key="1">
    <source>
        <dbReference type="PROSITE" id="PS50042"/>
    </source>
</evidence>
<dbReference type="PROSITE" id="PS50042">
    <property type="entry name" value="CNMP_BINDING_3"/>
    <property type="match status" value="2"/>
</dbReference>
<dbReference type="SMART" id="SM00100">
    <property type="entry name" value="cNMP"/>
    <property type="match status" value="2"/>
</dbReference>
<dbReference type="KEGG" id="tsu:Tresu_0187"/>
<dbReference type="InterPro" id="IPR014710">
    <property type="entry name" value="RmlC-like_jellyroll"/>
</dbReference>
<protein>
    <submittedName>
        <fullName evidence="2">Transcriptional regulator, Crp/Fnr family</fullName>
    </submittedName>
</protein>
<dbReference type="GO" id="GO:0003700">
    <property type="term" value="F:DNA-binding transcription factor activity"/>
    <property type="evidence" value="ECO:0007669"/>
    <property type="project" value="TreeGrafter"/>
</dbReference>
<feature type="domain" description="Cyclic nucleotide-binding" evidence="1">
    <location>
        <begin position="213"/>
        <end position="313"/>
    </location>
</feature>
<dbReference type="PANTHER" id="PTHR24567">
    <property type="entry name" value="CRP FAMILY TRANSCRIPTIONAL REGULATORY PROTEIN"/>
    <property type="match status" value="1"/>
</dbReference>
<reference evidence="3" key="2">
    <citation type="submission" date="2011-04" db="EMBL/GenBank/DDBJ databases">
        <title>The complete genome of chromosome of Treponema succinifaciens DSM 2489.</title>
        <authorList>
            <person name="Lucas S."/>
            <person name="Copeland A."/>
            <person name="Lapidus A."/>
            <person name="Bruce D."/>
            <person name="Goodwin L."/>
            <person name="Pitluck S."/>
            <person name="Peters L."/>
            <person name="Kyrpides N."/>
            <person name="Mavromatis K."/>
            <person name="Ivanova N."/>
            <person name="Ovchinnikova G."/>
            <person name="Teshima H."/>
            <person name="Detter J.C."/>
            <person name="Tapia R."/>
            <person name="Han C."/>
            <person name="Land M."/>
            <person name="Hauser L."/>
            <person name="Markowitz V."/>
            <person name="Cheng J.-F."/>
            <person name="Hugenholtz P."/>
            <person name="Woyke T."/>
            <person name="Wu D."/>
            <person name="Gronow S."/>
            <person name="Wellnitz S."/>
            <person name="Brambilla E."/>
            <person name="Klenk H.-P."/>
            <person name="Eisen J.A."/>
        </authorList>
    </citation>
    <scope>NUCLEOTIDE SEQUENCE [LARGE SCALE GENOMIC DNA]</scope>
    <source>
        <strain evidence="3">ATCC 33096 / DSM 2489 / 6091</strain>
    </source>
</reference>
<keyword evidence="3" id="KW-1185">Reference proteome</keyword>
<feature type="domain" description="Cyclic nucleotide-binding" evidence="1">
    <location>
        <begin position="1"/>
        <end position="106"/>
    </location>
</feature>
<evidence type="ECO:0000313" key="2">
    <source>
        <dbReference type="EMBL" id="AEB13151.1"/>
    </source>
</evidence>
<dbReference type="OrthoDB" id="305756at2"/>
<accession>F2NWV2</accession>
<dbReference type="EMBL" id="CP002631">
    <property type="protein sequence ID" value="AEB13151.1"/>
    <property type="molecule type" value="Genomic_DNA"/>
</dbReference>
<dbReference type="InterPro" id="IPR050397">
    <property type="entry name" value="Env_Response_Regulators"/>
</dbReference>
<dbReference type="Pfam" id="PF00027">
    <property type="entry name" value="cNMP_binding"/>
    <property type="match status" value="2"/>
</dbReference>
<dbReference type="InterPro" id="IPR018490">
    <property type="entry name" value="cNMP-bd_dom_sf"/>
</dbReference>
<dbReference type="AlphaFoldDB" id="F2NWV2"/>
<proteinExistence type="predicted"/>
<dbReference type="eggNOG" id="COG0664">
    <property type="taxonomic scope" value="Bacteria"/>
</dbReference>
<dbReference type="HOGENOM" id="CLU_643945_0_0_12"/>